<dbReference type="AlphaFoldDB" id="A0A3S0PFE9"/>
<dbReference type="GO" id="GO:0043041">
    <property type="term" value="P:amino acid activation for nonribosomal peptide biosynthetic process"/>
    <property type="evidence" value="ECO:0007669"/>
    <property type="project" value="TreeGrafter"/>
</dbReference>
<proteinExistence type="predicted"/>
<name>A0A3S0PFE9_9FLAO</name>
<protein>
    <recommendedName>
        <fullName evidence="1">Condensation domain-containing protein</fullName>
    </recommendedName>
</protein>
<dbReference type="GO" id="GO:0005737">
    <property type="term" value="C:cytoplasm"/>
    <property type="evidence" value="ECO:0007669"/>
    <property type="project" value="TreeGrafter"/>
</dbReference>
<organism evidence="2 3">
    <name type="scientific">Flavobacterium bomense</name>
    <dbReference type="NCBI Taxonomy" id="2497483"/>
    <lineage>
        <taxon>Bacteria</taxon>
        <taxon>Pseudomonadati</taxon>
        <taxon>Bacteroidota</taxon>
        <taxon>Flavobacteriia</taxon>
        <taxon>Flavobacteriales</taxon>
        <taxon>Flavobacteriaceae</taxon>
        <taxon>Flavobacterium</taxon>
    </lineage>
</organism>
<feature type="domain" description="Condensation" evidence="1">
    <location>
        <begin position="3"/>
        <end position="198"/>
    </location>
</feature>
<dbReference type="InterPro" id="IPR001242">
    <property type="entry name" value="Condensation_dom"/>
</dbReference>
<evidence type="ECO:0000259" key="1">
    <source>
        <dbReference type="Pfam" id="PF00668"/>
    </source>
</evidence>
<dbReference type="GO" id="GO:0044550">
    <property type="term" value="P:secondary metabolite biosynthetic process"/>
    <property type="evidence" value="ECO:0007669"/>
    <property type="project" value="TreeGrafter"/>
</dbReference>
<dbReference type="Gene3D" id="3.30.559.10">
    <property type="entry name" value="Chloramphenicol acetyltransferase-like domain"/>
    <property type="match status" value="1"/>
</dbReference>
<evidence type="ECO:0000313" key="3">
    <source>
        <dbReference type="Proteomes" id="UP000280825"/>
    </source>
</evidence>
<evidence type="ECO:0000313" key="2">
    <source>
        <dbReference type="EMBL" id="RTZ01740.1"/>
    </source>
</evidence>
<dbReference type="PANTHER" id="PTHR45527:SF1">
    <property type="entry name" value="FATTY ACID SYNTHASE"/>
    <property type="match status" value="1"/>
</dbReference>
<keyword evidence="3" id="KW-1185">Reference proteome</keyword>
<dbReference type="Pfam" id="PF00668">
    <property type="entry name" value="Condensation"/>
    <property type="match status" value="1"/>
</dbReference>
<dbReference type="RefSeq" id="WP_126563018.1">
    <property type="nucleotide sequence ID" value="NZ_RYDJ01000024.1"/>
</dbReference>
<dbReference type="PANTHER" id="PTHR45527">
    <property type="entry name" value="NONRIBOSOMAL PEPTIDE SYNTHETASE"/>
    <property type="match status" value="1"/>
</dbReference>
<dbReference type="Proteomes" id="UP000280825">
    <property type="component" value="Unassembled WGS sequence"/>
</dbReference>
<dbReference type="InterPro" id="IPR023213">
    <property type="entry name" value="CAT-like_dom_sf"/>
</dbReference>
<dbReference type="GO" id="GO:0003824">
    <property type="term" value="F:catalytic activity"/>
    <property type="evidence" value="ECO:0007669"/>
    <property type="project" value="InterPro"/>
</dbReference>
<sequence>MILKEFSQLNKSTLYSTILTILSVVLNSIYKQKIILGTVFSGRNYPQLEVSIGMFIKTLPYQLRVEESADLASLVKRSQKNFLLLEENMNIPFNVNLNSLTDFLLVYQHSDDLSKPIIDFGEFSLERKPMYFTQSRFPVVFNFYESAGLKCEIEYDENIDEKFLETIWEKITILTNVIYETPNKTIQEIDLSTLKERQLENMIHFSFDF</sequence>
<gene>
    <name evidence="2" type="ORF">EKL98_14850</name>
</gene>
<reference evidence="2 3" key="1">
    <citation type="submission" date="2018-12" db="EMBL/GenBank/DDBJ databases">
        <title>Flavobacterium sp. nov., isolated from glacier ice.</title>
        <authorList>
            <person name="Liu Q."/>
            <person name="Xin Y.-H."/>
        </authorList>
    </citation>
    <scope>NUCLEOTIDE SEQUENCE [LARGE SCALE GENOMIC DNA]</scope>
    <source>
        <strain evidence="2 3">RB1N8</strain>
    </source>
</reference>
<dbReference type="GO" id="GO:0031177">
    <property type="term" value="F:phosphopantetheine binding"/>
    <property type="evidence" value="ECO:0007669"/>
    <property type="project" value="TreeGrafter"/>
</dbReference>
<dbReference type="SUPFAM" id="SSF52777">
    <property type="entry name" value="CoA-dependent acyltransferases"/>
    <property type="match status" value="1"/>
</dbReference>
<dbReference type="EMBL" id="RYDJ01000024">
    <property type="protein sequence ID" value="RTZ01740.1"/>
    <property type="molecule type" value="Genomic_DNA"/>
</dbReference>
<comment type="caution">
    <text evidence="2">The sequence shown here is derived from an EMBL/GenBank/DDBJ whole genome shotgun (WGS) entry which is preliminary data.</text>
</comment>
<accession>A0A3S0PFE9</accession>
<dbReference type="Gene3D" id="3.30.559.30">
    <property type="entry name" value="Nonribosomal peptide synthetase, condensation domain"/>
    <property type="match status" value="1"/>
</dbReference>